<feature type="transmembrane region" description="Helical" evidence="10">
    <location>
        <begin position="306"/>
        <end position="329"/>
    </location>
</feature>
<comment type="subcellular location">
    <subcellularLocation>
        <location evidence="1 10">Cell membrane</location>
        <topology evidence="1 10">Multi-pass membrane protein</topology>
    </subcellularLocation>
</comment>
<evidence type="ECO:0000313" key="12">
    <source>
        <dbReference type="EMBL" id="MCY1005736.1"/>
    </source>
</evidence>
<comment type="function">
    <text evidence="10">Na(+)/H(+) antiporter that extrudes sodium in exchange for external protons.</text>
</comment>
<dbReference type="GO" id="GO:0015385">
    <property type="term" value="F:sodium:proton antiporter activity"/>
    <property type="evidence" value="ECO:0007669"/>
    <property type="project" value="InterPro"/>
</dbReference>
<dbReference type="Proteomes" id="UP001150924">
    <property type="component" value="Unassembled WGS sequence"/>
</dbReference>
<keyword evidence="6 10" id="KW-0915">Sodium</keyword>
<feature type="transmembrane region" description="Helical" evidence="10">
    <location>
        <begin position="263"/>
        <end position="286"/>
    </location>
</feature>
<evidence type="ECO:0000256" key="1">
    <source>
        <dbReference type="ARBA" id="ARBA00004651"/>
    </source>
</evidence>
<feature type="transmembrane region" description="Helical" evidence="10">
    <location>
        <begin position="225"/>
        <end position="251"/>
    </location>
</feature>
<feature type="transmembrane region" description="Helical" evidence="10">
    <location>
        <begin position="6"/>
        <end position="23"/>
    </location>
</feature>
<dbReference type="GO" id="GO:0098719">
    <property type="term" value="P:sodium ion import across plasma membrane"/>
    <property type="evidence" value="ECO:0007669"/>
    <property type="project" value="TreeGrafter"/>
</dbReference>
<keyword evidence="3 10" id="KW-1003">Cell membrane</keyword>
<keyword evidence="9 10" id="KW-0739">Sodium transport</keyword>
<accession>A0A9X3ES70</accession>
<feature type="domain" description="Cation/H+ exchanger transmembrane" evidence="11">
    <location>
        <begin position="14"/>
        <end position="408"/>
    </location>
</feature>
<feature type="transmembrane region" description="Helical" evidence="10">
    <location>
        <begin position="30"/>
        <end position="50"/>
    </location>
</feature>
<dbReference type="PANTHER" id="PTHR10110">
    <property type="entry name" value="SODIUM/HYDROGEN EXCHANGER"/>
    <property type="match status" value="1"/>
</dbReference>
<keyword evidence="2 10" id="KW-0813">Transport</keyword>
<keyword evidence="5 10" id="KW-1133">Transmembrane helix</keyword>
<evidence type="ECO:0000256" key="6">
    <source>
        <dbReference type="ARBA" id="ARBA00023053"/>
    </source>
</evidence>
<keyword evidence="10" id="KW-0050">Antiport</keyword>
<evidence type="ECO:0000256" key="4">
    <source>
        <dbReference type="ARBA" id="ARBA00022692"/>
    </source>
</evidence>
<keyword evidence="7 10" id="KW-0406">Ion transport</keyword>
<evidence type="ECO:0000259" key="11">
    <source>
        <dbReference type="Pfam" id="PF00999"/>
    </source>
</evidence>
<proteinExistence type="inferred from homology"/>
<feature type="transmembrane region" description="Helical" evidence="10">
    <location>
        <begin position="85"/>
        <end position="108"/>
    </location>
</feature>
<evidence type="ECO:0000256" key="7">
    <source>
        <dbReference type="ARBA" id="ARBA00023065"/>
    </source>
</evidence>
<dbReference type="Gene3D" id="6.10.140.1330">
    <property type="match status" value="1"/>
</dbReference>
<feature type="transmembrane region" description="Helical" evidence="10">
    <location>
        <begin position="184"/>
        <end position="205"/>
    </location>
</feature>
<dbReference type="AlphaFoldDB" id="A0A9X3ES70"/>
<evidence type="ECO:0000256" key="3">
    <source>
        <dbReference type="ARBA" id="ARBA00022475"/>
    </source>
</evidence>
<dbReference type="NCBIfam" id="TIGR00831">
    <property type="entry name" value="a_cpa1"/>
    <property type="match status" value="1"/>
</dbReference>
<dbReference type="RefSeq" id="WP_267767529.1">
    <property type="nucleotide sequence ID" value="NZ_JAPNKE010000002.1"/>
</dbReference>
<feature type="transmembrane region" description="Helical" evidence="10">
    <location>
        <begin position="157"/>
        <end position="177"/>
    </location>
</feature>
<dbReference type="PANTHER" id="PTHR10110:SF86">
    <property type="entry name" value="SODIUM_HYDROGEN EXCHANGER 7"/>
    <property type="match status" value="1"/>
</dbReference>
<feature type="transmembrane region" description="Helical" evidence="10">
    <location>
        <begin position="56"/>
        <end position="73"/>
    </location>
</feature>
<dbReference type="GO" id="GO:0015386">
    <property type="term" value="F:potassium:proton antiporter activity"/>
    <property type="evidence" value="ECO:0007669"/>
    <property type="project" value="TreeGrafter"/>
</dbReference>
<evidence type="ECO:0000313" key="13">
    <source>
        <dbReference type="Proteomes" id="UP001150924"/>
    </source>
</evidence>
<keyword evidence="13" id="KW-1185">Reference proteome</keyword>
<comment type="similarity">
    <text evidence="10">Belongs to the monovalent cation:proton antiporter 1 (CPA1) transporter (TC 2.A.36) family.</text>
</comment>
<dbReference type="Pfam" id="PF00999">
    <property type="entry name" value="Na_H_Exchanger"/>
    <property type="match status" value="1"/>
</dbReference>
<dbReference type="InterPro" id="IPR006153">
    <property type="entry name" value="Cation/H_exchanger_TM"/>
</dbReference>
<feature type="transmembrane region" description="Helical" evidence="10">
    <location>
        <begin position="349"/>
        <end position="371"/>
    </location>
</feature>
<comment type="caution">
    <text evidence="12">The sequence shown here is derived from an EMBL/GenBank/DDBJ whole genome shotgun (WGS) entry which is preliminary data.</text>
</comment>
<evidence type="ECO:0000256" key="2">
    <source>
        <dbReference type="ARBA" id="ARBA00022448"/>
    </source>
</evidence>
<evidence type="ECO:0000256" key="10">
    <source>
        <dbReference type="RuleBase" id="RU366002"/>
    </source>
</evidence>
<dbReference type="GO" id="GO:0005886">
    <property type="term" value="C:plasma membrane"/>
    <property type="evidence" value="ECO:0007669"/>
    <property type="project" value="UniProtKB-SubCell"/>
</dbReference>
<dbReference type="InterPro" id="IPR018422">
    <property type="entry name" value="Cation/H_exchanger_CPA1"/>
</dbReference>
<evidence type="ECO:0000256" key="5">
    <source>
        <dbReference type="ARBA" id="ARBA00022989"/>
    </source>
</evidence>
<keyword evidence="8 10" id="KW-0472">Membrane</keyword>
<dbReference type="InterPro" id="IPR004705">
    <property type="entry name" value="Cation/H_exchanger_CPA1_bac"/>
</dbReference>
<dbReference type="EMBL" id="JAPNKE010000002">
    <property type="protein sequence ID" value="MCY1005736.1"/>
    <property type="molecule type" value="Genomic_DNA"/>
</dbReference>
<sequence length="529" mass="56703">MLHHELLLVLSLLFAIGVLHVLSGRLGISYPILLVLGGLALSLVPGAPHVSLDPDLVFLVFLPPLLYEAAWFTPWKEFVRLRGPIALQAFGLVLCTAGAVALFAHALIPQFSLALGFMLGGIISPPDAVAATSVLHGMRVPRVAVGILEGESLVNDAASLIVFRFALAAVVTGSFVPVDVVGEFFRVSLGGVGVGLGVALLVYGLHRLLPSAPSVDASLTVMTPYLMYLAAEGLGCSGVLAVVAGGLFLSARAHDFLSATSRVQANFVWSTLVFLLNGFVFILIGLQLPRITEGLGAEALADATGYALAISLLTIVVRFAWVFAAAAALRLRRSRPVDAPDPDWKALVVIAWAGMRGVVSLASALAVPLTLADGVTAFPHRHLILFITFVVILVTLVLQGISLPLVVRLLRFGPGDEVRRARDEQALSAHLAAAALAHLDRHYPDEHRQHDAIQRVRAHHAAVLHAAQTGLPVEADLRAEHHKLMLDLVRAQKRALLLARRDGTYDHEVLRAAEEQLDMEEVRLHRALH</sequence>
<protein>
    <submittedName>
        <fullName evidence="12">Na+/H+ antiporter</fullName>
    </submittedName>
</protein>
<dbReference type="GO" id="GO:0051453">
    <property type="term" value="P:regulation of intracellular pH"/>
    <property type="evidence" value="ECO:0007669"/>
    <property type="project" value="TreeGrafter"/>
</dbReference>
<organism evidence="12 13">
    <name type="scientific">Nannocystis pusilla</name>
    <dbReference type="NCBI Taxonomy" id="889268"/>
    <lineage>
        <taxon>Bacteria</taxon>
        <taxon>Pseudomonadati</taxon>
        <taxon>Myxococcota</taxon>
        <taxon>Polyangia</taxon>
        <taxon>Nannocystales</taxon>
        <taxon>Nannocystaceae</taxon>
        <taxon>Nannocystis</taxon>
    </lineage>
</organism>
<evidence type="ECO:0000256" key="8">
    <source>
        <dbReference type="ARBA" id="ARBA00023136"/>
    </source>
</evidence>
<feature type="transmembrane region" description="Helical" evidence="10">
    <location>
        <begin position="383"/>
        <end position="410"/>
    </location>
</feature>
<gene>
    <name evidence="12" type="ORF">OV079_09195</name>
</gene>
<reference evidence="12" key="1">
    <citation type="submission" date="2022-11" db="EMBL/GenBank/DDBJ databases">
        <title>Minimal conservation of predation-associated metabolite biosynthetic gene clusters underscores biosynthetic potential of Myxococcota including descriptions for ten novel species: Archangium lansinium sp. nov., Myxococcus landrumus sp. nov., Nannocystis bai.</title>
        <authorList>
            <person name="Ahearne A."/>
            <person name="Stevens C."/>
            <person name="Phillips K."/>
        </authorList>
    </citation>
    <scope>NUCLEOTIDE SEQUENCE</scope>
    <source>
        <strain evidence="12">Na p29</strain>
    </source>
</reference>
<name>A0A9X3ES70_9BACT</name>
<keyword evidence="4 10" id="KW-0812">Transmembrane</keyword>
<evidence type="ECO:0000256" key="9">
    <source>
        <dbReference type="ARBA" id="ARBA00023201"/>
    </source>
</evidence>